<accession>A0A3B0UHP4</accession>
<organism evidence="2">
    <name type="scientific">hydrothermal vent metagenome</name>
    <dbReference type="NCBI Taxonomy" id="652676"/>
    <lineage>
        <taxon>unclassified sequences</taxon>
        <taxon>metagenomes</taxon>
        <taxon>ecological metagenomes</taxon>
    </lineage>
</organism>
<evidence type="ECO:0000256" key="1">
    <source>
        <dbReference type="SAM" id="Phobius"/>
    </source>
</evidence>
<name>A0A3B0UHP4_9ZZZZ</name>
<sequence length="64" mass="7326">MLTKRDVEFFRPLWRRIAVVVLCLALTVWELSNGETLWAGISFAIAAYGAWVFFVSFDKDNGAR</sequence>
<dbReference type="EMBL" id="UOEM01000124">
    <property type="protein sequence ID" value="VAW19156.1"/>
    <property type="molecule type" value="Genomic_DNA"/>
</dbReference>
<evidence type="ECO:0008006" key="3">
    <source>
        <dbReference type="Google" id="ProtNLM"/>
    </source>
</evidence>
<feature type="transmembrane region" description="Helical" evidence="1">
    <location>
        <begin position="12"/>
        <end position="31"/>
    </location>
</feature>
<protein>
    <recommendedName>
        <fullName evidence="3">DUF3329 domain-containing protein</fullName>
    </recommendedName>
</protein>
<keyword evidence="1" id="KW-0812">Transmembrane</keyword>
<dbReference type="AlphaFoldDB" id="A0A3B0UHP4"/>
<reference evidence="2" key="1">
    <citation type="submission" date="2018-06" db="EMBL/GenBank/DDBJ databases">
        <authorList>
            <person name="Zhirakovskaya E."/>
        </authorList>
    </citation>
    <scope>NUCLEOTIDE SEQUENCE</scope>
</reference>
<feature type="transmembrane region" description="Helical" evidence="1">
    <location>
        <begin position="37"/>
        <end position="57"/>
    </location>
</feature>
<keyword evidence="1" id="KW-1133">Transmembrane helix</keyword>
<evidence type="ECO:0000313" key="2">
    <source>
        <dbReference type="EMBL" id="VAW19156.1"/>
    </source>
</evidence>
<keyword evidence="1" id="KW-0472">Membrane</keyword>
<proteinExistence type="predicted"/>
<gene>
    <name evidence="2" type="ORF">MNBD_ALPHA09-583</name>
</gene>